<keyword evidence="4" id="KW-1185">Reference proteome</keyword>
<dbReference type="InterPro" id="IPR052216">
    <property type="entry name" value="CRISPR_Csm3_endoribonuclease"/>
</dbReference>
<dbReference type="KEGG" id="salq:SYNTR_1196"/>
<dbReference type="AlphaFoldDB" id="A0A6I6DBZ6"/>
<dbReference type="NCBIfam" id="TIGR02581">
    <property type="entry name" value="cas_cyan_RAMP"/>
    <property type="match status" value="1"/>
</dbReference>
<evidence type="ECO:0000313" key="3">
    <source>
        <dbReference type="EMBL" id="QGT99789.1"/>
    </source>
</evidence>
<gene>
    <name evidence="3" type="ORF">SYNTR_1196</name>
</gene>
<protein>
    <recommendedName>
        <fullName evidence="2">CRISPR type III-associated protein domain-containing protein</fullName>
    </recommendedName>
</protein>
<evidence type="ECO:0000256" key="1">
    <source>
        <dbReference type="ARBA" id="ARBA00023118"/>
    </source>
</evidence>
<keyword evidence="1" id="KW-0051">Antiviral defense</keyword>
<dbReference type="Proteomes" id="UP000426444">
    <property type="component" value="Chromosome"/>
</dbReference>
<accession>A0A6I6DBZ6</accession>
<dbReference type="Pfam" id="PF03787">
    <property type="entry name" value="RAMPs"/>
    <property type="match status" value="1"/>
</dbReference>
<reference evidence="4" key="1">
    <citation type="journal article" date="2019" name="Microbiology">
        <title>Complete Genome Sequence of an Uncultured Bacterium of the Candidate Phylum Bipolaricaulota.</title>
        <authorList>
            <person name="Kadnikov V.V."/>
            <person name="Mardanov A.V."/>
            <person name="Beletsky A.V."/>
            <person name="Frank Y.A."/>
            <person name="Karnachuk O.V."/>
            <person name="Ravin N.V."/>
        </authorList>
    </citation>
    <scope>NUCLEOTIDE SEQUENCE [LARGE SCALE GENOMIC DNA]</scope>
</reference>
<name>A0A6I6DBZ6_9FIRM</name>
<feature type="domain" description="CRISPR type III-associated protein" evidence="2">
    <location>
        <begin position="15"/>
        <end position="208"/>
    </location>
</feature>
<dbReference type="InterPro" id="IPR005537">
    <property type="entry name" value="RAMP_III_fam"/>
</dbReference>
<dbReference type="EMBL" id="CP046457">
    <property type="protein sequence ID" value="QGT99789.1"/>
    <property type="molecule type" value="Genomic_DNA"/>
</dbReference>
<dbReference type="RefSeq" id="WP_197079034.1">
    <property type="nucleotide sequence ID" value="NZ_CP046457.1"/>
</dbReference>
<dbReference type="InterPro" id="IPR013411">
    <property type="entry name" value="CRISPR-assoc_RAMP_Csx7"/>
</dbReference>
<dbReference type="GO" id="GO:0051607">
    <property type="term" value="P:defense response to virus"/>
    <property type="evidence" value="ECO:0007669"/>
    <property type="project" value="UniProtKB-KW"/>
</dbReference>
<dbReference type="PANTHER" id="PTHR35579:SF3">
    <property type="entry name" value="CRISPR SYSTEM CMS ENDORIBONUCLEASE CSM3"/>
    <property type="match status" value="1"/>
</dbReference>
<proteinExistence type="predicted"/>
<evidence type="ECO:0000259" key="2">
    <source>
        <dbReference type="Pfam" id="PF03787"/>
    </source>
</evidence>
<organism evidence="3 4">
    <name type="scientific">Candidatus Syntrophocurvum alkaliphilum</name>
    <dbReference type="NCBI Taxonomy" id="2293317"/>
    <lineage>
        <taxon>Bacteria</taxon>
        <taxon>Bacillati</taxon>
        <taxon>Bacillota</taxon>
        <taxon>Clostridia</taxon>
        <taxon>Eubacteriales</taxon>
        <taxon>Syntrophomonadaceae</taxon>
        <taxon>Candidatus Syntrophocurvum</taxon>
    </lineage>
</organism>
<sequence length="280" mass="30814">MFKDLKNEAIISFNIKPVSPLAIRSGQENVLEPNRPDMQCVRSFYGGKESVYIPGASLKGVIRTRCEQIINLLGGVTCNVTNSSQSCSNKQKELSDNTAKEKYENMCLACQLFGSTLTASRIAFPDAYPIGEVITGIKKGVGINRITGAAQQGALYDQEVVESAVFNVSIFLTNYELKQLKLSLWAIKDLDDGLYGIGGGTTRGMGRVTVSDIKIKIRDYRSNKEGFLLGREKEDIGGKLDYKKEAYYFTSNLNGWEELLEEGSPLYEVDVSKSLTKVGG</sequence>
<evidence type="ECO:0000313" key="4">
    <source>
        <dbReference type="Proteomes" id="UP000426444"/>
    </source>
</evidence>
<dbReference type="PANTHER" id="PTHR35579">
    <property type="entry name" value="CRISPR SYSTEM CMS ENDORIBONUCLEASE CSM3"/>
    <property type="match status" value="1"/>
</dbReference>